<accession>A0A077AX42</accession>
<evidence type="ECO:0000313" key="2">
    <source>
        <dbReference type="Proteomes" id="UP000028926"/>
    </source>
</evidence>
<dbReference type="OrthoDB" id="23305at2"/>
<dbReference type="InterPro" id="IPR008798">
    <property type="entry name" value="Avirulence_B/C"/>
</dbReference>
<evidence type="ECO:0000313" key="1">
    <source>
        <dbReference type="EMBL" id="AIK96188.1"/>
    </source>
</evidence>
<dbReference type="KEGG" id="paca:ID47_04665"/>
<keyword evidence="2" id="KW-1185">Reference proteome</keyword>
<dbReference type="InterPro" id="IPR036231">
    <property type="entry name" value="Avirulence_B/C_sf"/>
</dbReference>
<dbReference type="SUPFAM" id="SSF103383">
    <property type="entry name" value="Antivirulence factor"/>
    <property type="match status" value="1"/>
</dbReference>
<gene>
    <name evidence="1" type="ORF">ID47_04665</name>
</gene>
<proteinExistence type="predicted"/>
<organism evidence="1 2">
    <name type="scientific">Candidatus Odyssella acanthamoebae</name>
    <dbReference type="NCBI Taxonomy" id="91604"/>
    <lineage>
        <taxon>Bacteria</taxon>
        <taxon>Pseudomonadati</taxon>
        <taxon>Pseudomonadota</taxon>
        <taxon>Alphaproteobacteria</taxon>
        <taxon>Holosporales</taxon>
        <taxon>Candidatus Paracaedibacteraceae</taxon>
        <taxon>Candidatus Odyssella</taxon>
    </lineage>
</organism>
<dbReference type="Pfam" id="PF05394">
    <property type="entry name" value="AvrB_AvrC"/>
    <property type="match status" value="1"/>
</dbReference>
<dbReference type="Gene3D" id="1.10.3290.20">
    <property type="match status" value="1"/>
</dbReference>
<dbReference type="AlphaFoldDB" id="A0A077AX42"/>
<dbReference type="Proteomes" id="UP000028926">
    <property type="component" value="Chromosome"/>
</dbReference>
<name>A0A077AX42_9PROT</name>
<protein>
    <submittedName>
        <fullName evidence="1">Uncharacterized protein</fullName>
    </submittedName>
</protein>
<sequence length="412" mass="46997">MKIQYSNSVKKNIFLVAMASLMGGTTLDAMDAEGSFSTHNPSQQFIGNYGEKAHKKFQQMTPQIIDGVFQFLTTELTKPSKPDIQDLVDFVGQKRAGVATKVRSKNEKLFGKSRRFKDGYRGCGDLTPLYPDTYPTWRSQLSDHLTPILQEMSKEGTATKEIFYPPSKPRSKLSISIQPFSAYDLTHLEKENCKTNPSAEQFQKLADHMAIFDKKVLEIEASVWGAEEAKRRGLEMHAQWENAYAIKAAFFLKMGDSFAPTSSVFMRYLKDNSSQHPQGLSSAIVENLMREGAMIYQHTLQTHLPTIEVALGQYYKLILEWQPNDKKFPEQNEKSLLTLLGGFHYIFDHLMPYQRGRAAGAEWATQALGRLKGYELRLDKEVTSVVQEDLSQPSFPEFIKWYQSNVFLKKFH</sequence>
<reference evidence="1 2" key="1">
    <citation type="submission" date="2014-07" db="EMBL/GenBank/DDBJ databases">
        <title>Comparative genomic insights into amoeba endosymbionts belonging to the families of Holosporaceae and Candidatus Midichloriaceae within Rickettsiales.</title>
        <authorList>
            <person name="Wang Z."/>
            <person name="Wu M."/>
        </authorList>
    </citation>
    <scope>NUCLEOTIDE SEQUENCE [LARGE SCALE GENOMIC DNA]</scope>
    <source>
        <strain evidence="1">PRA3</strain>
    </source>
</reference>
<dbReference type="RefSeq" id="WP_038464306.1">
    <property type="nucleotide sequence ID" value="NZ_CP008941.1"/>
</dbReference>
<dbReference type="HOGENOM" id="CLU_666810_0_0_5"/>
<dbReference type="EMBL" id="CP008941">
    <property type="protein sequence ID" value="AIK96188.1"/>
    <property type="molecule type" value="Genomic_DNA"/>
</dbReference>